<evidence type="ECO:0000256" key="8">
    <source>
        <dbReference type="ARBA" id="ARBA00039381"/>
    </source>
</evidence>
<feature type="transmembrane region" description="Helical" evidence="9">
    <location>
        <begin position="45"/>
        <end position="63"/>
    </location>
</feature>
<feature type="transmembrane region" description="Helical" evidence="9">
    <location>
        <begin position="160"/>
        <end position="181"/>
    </location>
</feature>
<evidence type="ECO:0000256" key="2">
    <source>
        <dbReference type="ARBA" id="ARBA00022448"/>
    </source>
</evidence>
<gene>
    <name evidence="10" type="ORF">OCV61_14840</name>
</gene>
<evidence type="ECO:0000256" key="9">
    <source>
        <dbReference type="SAM" id="Phobius"/>
    </source>
</evidence>
<feature type="transmembrane region" description="Helical" evidence="9">
    <location>
        <begin position="93"/>
        <end position="116"/>
    </location>
</feature>
<sequence>MISKVIGNVKKSTVAKAYLTMLAVYVFSCIIQPNYFSKVYLEDMLVMASILGVLALGQTIVILTGGIDLSIIWTMNLAAVIVCAFQYNGRNAFLAFLVSLAVCVAIGVFNGIGVAILEVPPMVMTLATQSIVYSITMVYTDGNARGVSPDWLRWLSTGRILGIRNILIFWLLIILFTAFVLKKTIYGRKLFALGNSVRVSRFSGINNNLVLIGVYVVSSIAAMFAGFMFTGYLGYSYLSMGENYELPSIAAVVIGGTSILGGRGSYTGTVAGAILLNILTGFLNNLQMEASTKKIIYGMIIIVVLMVYNREKKIKS</sequence>
<feature type="transmembrane region" description="Helical" evidence="9">
    <location>
        <begin position="209"/>
        <end position="232"/>
    </location>
</feature>
<evidence type="ECO:0000256" key="5">
    <source>
        <dbReference type="ARBA" id="ARBA00022692"/>
    </source>
</evidence>
<keyword evidence="7 9" id="KW-0472">Membrane</keyword>
<keyword evidence="4" id="KW-0997">Cell inner membrane</keyword>
<evidence type="ECO:0000313" key="10">
    <source>
        <dbReference type="EMBL" id="MCU6766662.1"/>
    </source>
</evidence>
<accession>A0ABT2TX59</accession>
<proteinExistence type="predicted"/>
<comment type="subcellular location">
    <subcellularLocation>
        <location evidence="1">Cell membrane</location>
        <topology evidence="1">Multi-pass membrane protein</topology>
    </subcellularLocation>
</comment>
<evidence type="ECO:0000256" key="1">
    <source>
        <dbReference type="ARBA" id="ARBA00004651"/>
    </source>
</evidence>
<evidence type="ECO:0000313" key="11">
    <source>
        <dbReference type="Proteomes" id="UP001652409"/>
    </source>
</evidence>
<keyword evidence="5 9" id="KW-0812">Transmembrane</keyword>
<dbReference type="PANTHER" id="PTHR32196:SF71">
    <property type="entry name" value="AUTOINDUCER 2 IMPORT SYSTEM PERMEASE PROTEIN LSRD"/>
    <property type="match status" value="1"/>
</dbReference>
<evidence type="ECO:0000256" key="3">
    <source>
        <dbReference type="ARBA" id="ARBA00022475"/>
    </source>
</evidence>
<evidence type="ECO:0000256" key="6">
    <source>
        <dbReference type="ARBA" id="ARBA00022989"/>
    </source>
</evidence>
<organism evidence="10 11">
    <name type="scientific">Blautia ammoniilytica</name>
    <dbReference type="NCBI Taxonomy" id="2981782"/>
    <lineage>
        <taxon>Bacteria</taxon>
        <taxon>Bacillati</taxon>
        <taxon>Bacillota</taxon>
        <taxon>Clostridia</taxon>
        <taxon>Lachnospirales</taxon>
        <taxon>Lachnospiraceae</taxon>
        <taxon>Blautia</taxon>
    </lineage>
</organism>
<evidence type="ECO:0000256" key="7">
    <source>
        <dbReference type="ARBA" id="ARBA00023136"/>
    </source>
</evidence>
<keyword evidence="6 9" id="KW-1133">Transmembrane helix</keyword>
<feature type="transmembrane region" description="Helical" evidence="9">
    <location>
        <begin position="12"/>
        <end position="33"/>
    </location>
</feature>
<comment type="caution">
    <text evidence="10">The sequence shown here is derived from an EMBL/GenBank/DDBJ whole genome shotgun (WGS) entry which is preliminary data.</text>
</comment>
<dbReference type="EMBL" id="JAOQJL010000036">
    <property type="protein sequence ID" value="MCU6766662.1"/>
    <property type="molecule type" value="Genomic_DNA"/>
</dbReference>
<dbReference type="PANTHER" id="PTHR32196">
    <property type="entry name" value="ABC TRANSPORTER PERMEASE PROTEIN YPHD-RELATED-RELATED"/>
    <property type="match status" value="1"/>
</dbReference>
<keyword evidence="2" id="KW-0813">Transport</keyword>
<name>A0ABT2TX59_9FIRM</name>
<dbReference type="RefSeq" id="WP_158422473.1">
    <property type="nucleotide sequence ID" value="NZ_JAOQJL010000036.1"/>
</dbReference>
<evidence type="ECO:0000256" key="4">
    <source>
        <dbReference type="ARBA" id="ARBA00022519"/>
    </source>
</evidence>
<feature type="transmembrane region" description="Helical" evidence="9">
    <location>
        <begin position="266"/>
        <end position="283"/>
    </location>
</feature>
<reference evidence="10 11" key="1">
    <citation type="journal article" date="2021" name="ISME Commun">
        <title>Automated analysis of genomic sequences facilitates high-throughput and comprehensive description of bacteria.</title>
        <authorList>
            <person name="Hitch T.C.A."/>
        </authorList>
    </citation>
    <scope>NUCLEOTIDE SEQUENCE [LARGE SCALE GENOMIC DNA]</scope>
    <source>
        <strain evidence="10 11">Sanger_23</strain>
    </source>
</reference>
<dbReference type="CDD" id="cd06579">
    <property type="entry name" value="TM_PBP1_transp_AraH_like"/>
    <property type="match status" value="1"/>
</dbReference>
<dbReference type="Pfam" id="PF02653">
    <property type="entry name" value="BPD_transp_2"/>
    <property type="match status" value="1"/>
</dbReference>
<keyword evidence="11" id="KW-1185">Reference proteome</keyword>
<protein>
    <recommendedName>
        <fullName evidence="8">Autoinducer 2 import system permease protein LsrD</fullName>
    </recommendedName>
</protein>
<dbReference type="InterPro" id="IPR001851">
    <property type="entry name" value="ABC_transp_permease"/>
</dbReference>
<dbReference type="Proteomes" id="UP001652409">
    <property type="component" value="Unassembled WGS sequence"/>
</dbReference>
<keyword evidence="3" id="KW-1003">Cell membrane</keyword>